<proteinExistence type="predicted"/>
<organism evidence="1 2">
    <name type="scientific">Jimgerdemannia flammicorona</name>
    <dbReference type="NCBI Taxonomy" id="994334"/>
    <lineage>
        <taxon>Eukaryota</taxon>
        <taxon>Fungi</taxon>
        <taxon>Fungi incertae sedis</taxon>
        <taxon>Mucoromycota</taxon>
        <taxon>Mucoromycotina</taxon>
        <taxon>Endogonomycetes</taxon>
        <taxon>Endogonales</taxon>
        <taxon>Endogonaceae</taxon>
        <taxon>Jimgerdemannia</taxon>
    </lineage>
</organism>
<dbReference type="Proteomes" id="UP000268093">
    <property type="component" value="Unassembled WGS sequence"/>
</dbReference>
<reference evidence="1 2" key="1">
    <citation type="journal article" date="2018" name="New Phytol.">
        <title>Phylogenomics of Endogonaceae and evolution of mycorrhizas within Mucoromycota.</title>
        <authorList>
            <person name="Chang Y."/>
            <person name="Desiro A."/>
            <person name="Na H."/>
            <person name="Sandor L."/>
            <person name="Lipzen A."/>
            <person name="Clum A."/>
            <person name="Barry K."/>
            <person name="Grigoriev I.V."/>
            <person name="Martin F.M."/>
            <person name="Stajich J.E."/>
            <person name="Smith M.E."/>
            <person name="Bonito G."/>
            <person name="Spatafora J.W."/>
        </authorList>
    </citation>
    <scope>NUCLEOTIDE SEQUENCE [LARGE SCALE GENOMIC DNA]</scope>
    <source>
        <strain evidence="1 2">GMNB39</strain>
    </source>
</reference>
<keyword evidence="2" id="KW-1185">Reference proteome</keyword>
<gene>
    <name evidence="1" type="ORF">BC936DRAFT_142143</name>
</gene>
<evidence type="ECO:0000313" key="1">
    <source>
        <dbReference type="EMBL" id="RUO96377.1"/>
    </source>
</evidence>
<evidence type="ECO:0000313" key="2">
    <source>
        <dbReference type="Proteomes" id="UP000268093"/>
    </source>
</evidence>
<dbReference type="EMBL" id="RBNI01021709">
    <property type="protein sequence ID" value="RUO96377.1"/>
    <property type="molecule type" value="Genomic_DNA"/>
</dbReference>
<protein>
    <submittedName>
        <fullName evidence="1">Uncharacterized protein</fullName>
    </submittedName>
</protein>
<accession>A0A433A0V0</accession>
<sequence>MPEQQAFCRSQNQSLIEFFAQLTQAHGDIRHAHHVHPQYGRPQPPPLSVLDIALSDPPRALGTPQQILRTCGHVRLAVVPDPLRVHVPDLSRHAHLRRRLRRGSPRNHHARRYCNVEELGAAPAPDDRIRGYTRLPYLQALRLLRE</sequence>
<comment type="caution">
    <text evidence="1">The sequence shown here is derived from an EMBL/GenBank/DDBJ whole genome shotgun (WGS) entry which is preliminary data.</text>
</comment>
<name>A0A433A0V0_9FUNG</name>
<dbReference type="AlphaFoldDB" id="A0A433A0V0"/>